<dbReference type="CDD" id="cd01949">
    <property type="entry name" value="GGDEF"/>
    <property type="match status" value="1"/>
</dbReference>
<sequence>MNKCLSATTTFVNNILAKDNNFKILLNTLPDLIWLKDPDGIYLYCNHEFELFFGATEAEIVGKTDFDFVDATLAQFFRDNDLKALNCDKATVNEEWVSYAAIKKNVYLKTTKTPMYSADGKLIGVLGIGHDITHLKETEGNLRFANNQLSKIACTDGLTNIPNRRAFDKHLNQQWNFCKREQVPLALLLIDVDFFKEYNDHYGHIYGDRCLKDLGKLLSNGGYANRPNDFSARFGGEEFAVILSATNLQYAYEIAENIRNDVFNLCLAHEASKVTQLSQKNITVSIGVAAVTPKEKNDELTLLHLADTALYQAKAQGRNISIKQDCQ</sequence>
<dbReference type="PANTHER" id="PTHR45138:SF9">
    <property type="entry name" value="DIGUANYLATE CYCLASE DGCM-RELATED"/>
    <property type="match status" value="1"/>
</dbReference>
<evidence type="ECO:0000313" key="8">
    <source>
        <dbReference type="Proteomes" id="UP000290244"/>
    </source>
</evidence>
<dbReference type="PROSITE" id="PS50112">
    <property type="entry name" value="PAS"/>
    <property type="match status" value="1"/>
</dbReference>
<dbReference type="InterPro" id="IPR000160">
    <property type="entry name" value="GGDEF_dom"/>
</dbReference>
<dbReference type="PROSITE" id="PS50113">
    <property type="entry name" value="PAC"/>
    <property type="match status" value="1"/>
</dbReference>
<feature type="domain" description="PAC" evidence="5">
    <location>
        <begin position="92"/>
        <end position="144"/>
    </location>
</feature>
<evidence type="ECO:0000256" key="1">
    <source>
        <dbReference type="ARBA" id="ARBA00001946"/>
    </source>
</evidence>
<dbReference type="RefSeq" id="WP_130601050.1">
    <property type="nucleotide sequence ID" value="NZ_CP034759.1"/>
</dbReference>
<name>A0A4P6P661_9GAMM</name>
<dbReference type="Gene3D" id="3.30.70.270">
    <property type="match status" value="1"/>
</dbReference>
<dbReference type="Proteomes" id="UP000290244">
    <property type="component" value="Chromosome"/>
</dbReference>
<dbReference type="SMART" id="SM00091">
    <property type="entry name" value="PAS"/>
    <property type="match status" value="1"/>
</dbReference>
<dbReference type="CDD" id="cd00130">
    <property type="entry name" value="PAS"/>
    <property type="match status" value="1"/>
</dbReference>
<dbReference type="SUPFAM" id="SSF55785">
    <property type="entry name" value="PYP-like sensor domain (PAS domain)"/>
    <property type="match status" value="1"/>
</dbReference>
<dbReference type="PANTHER" id="PTHR45138">
    <property type="entry name" value="REGULATORY COMPONENTS OF SENSORY TRANSDUCTION SYSTEM"/>
    <property type="match status" value="1"/>
</dbReference>
<dbReference type="InterPro" id="IPR043128">
    <property type="entry name" value="Rev_trsase/Diguanyl_cyclase"/>
</dbReference>
<dbReference type="GO" id="GO:0043709">
    <property type="term" value="P:cell adhesion involved in single-species biofilm formation"/>
    <property type="evidence" value="ECO:0007669"/>
    <property type="project" value="TreeGrafter"/>
</dbReference>
<dbReference type="Pfam" id="PF00990">
    <property type="entry name" value="GGDEF"/>
    <property type="match status" value="1"/>
</dbReference>
<dbReference type="Gene3D" id="3.30.450.20">
    <property type="entry name" value="PAS domain"/>
    <property type="match status" value="1"/>
</dbReference>
<gene>
    <name evidence="7" type="ORF">EMK97_08020</name>
</gene>
<dbReference type="InterPro" id="IPR000700">
    <property type="entry name" value="PAS-assoc_C"/>
</dbReference>
<dbReference type="SMART" id="SM00267">
    <property type="entry name" value="GGDEF"/>
    <property type="match status" value="1"/>
</dbReference>
<protein>
    <recommendedName>
        <fullName evidence="2">diguanylate cyclase</fullName>
        <ecNumber evidence="2">2.7.7.65</ecNumber>
    </recommendedName>
</protein>
<dbReference type="Pfam" id="PF08448">
    <property type="entry name" value="PAS_4"/>
    <property type="match status" value="1"/>
</dbReference>
<comment type="cofactor">
    <cofactor evidence="1">
        <name>Mg(2+)</name>
        <dbReference type="ChEBI" id="CHEBI:18420"/>
    </cofactor>
</comment>
<dbReference type="PROSITE" id="PS50887">
    <property type="entry name" value="GGDEF"/>
    <property type="match status" value="1"/>
</dbReference>
<dbReference type="EC" id="2.7.7.65" evidence="2"/>
<dbReference type="InterPro" id="IPR013656">
    <property type="entry name" value="PAS_4"/>
</dbReference>
<evidence type="ECO:0000259" key="5">
    <source>
        <dbReference type="PROSITE" id="PS50113"/>
    </source>
</evidence>
<keyword evidence="8" id="KW-1185">Reference proteome</keyword>
<dbReference type="NCBIfam" id="TIGR00229">
    <property type="entry name" value="sensory_box"/>
    <property type="match status" value="1"/>
</dbReference>
<dbReference type="EMBL" id="CP034759">
    <property type="protein sequence ID" value="QBG35659.1"/>
    <property type="molecule type" value="Genomic_DNA"/>
</dbReference>
<dbReference type="FunFam" id="3.30.70.270:FF:000001">
    <property type="entry name" value="Diguanylate cyclase domain protein"/>
    <property type="match status" value="1"/>
</dbReference>
<dbReference type="InterPro" id="IPR000014">
    <property type="entry name" value="PAS"/>
</dbReference>
<evidence type="ECO:0000259" key="6">
    <source>
        <dbReference type="PROSITE" id="PS50887"/>
    </source>
</evidence>
<dbReference type="GO" id="GO:1902201">
    <property type="term" value="P:negative regulation of bacterial-type flagellum-dependent cell motility"/>
    <property type="evidence" value="ECO:0007669"/>
    <property type="project" value="TreeGrafter"/>
</dbReference>
<dbReference type="AlphaFoldDB" id="A0A4P6P661"/>
<proteinExistence type="predicted"/>
<dbReference type="InterPro" id="IPR035965">
    <property type="entry name" value="PAS-like_dom_sf"/>
</dbReference>
<dbReference type="NCBIfam" id="TIGR00254">
    <property type="entry name" value="GGDEF"/>
    <property type="match status" value="1"/>
</dbReference>
<dbReference type="InterPro" id="IPR050469">
    <property type="entry name" value="Diguanylate_Cyclase"/>
</dbReference>
<feature type="domain" description="PAS" evidence="4">
    <location>
        <begin position="18"/>
        <end position="85"/>
    </location>
</feature>
<evidence type="ECO:0000259" key="4">
    <source>
        <dbReference type="PROSITE" id="PS50112"/>
    </source>
</evidence>
<dbReference type="OrthoDB" id="9812260at2"/>
<accession>A0A4P6P661</accession>
<comment type="catalytic activity">
    <reaction evidence="3">
        <text>2 GTP = 3',3'-c-di-GMP + 2 diphosphate</text>
        <dbReference type="Rhea" id="RHEA:24898"/>
        <dbReference type="ChEBI" id="CHEBI:33019"/>
        <dbReference type="ChEBI" id="CHEBI:37565"/>
        <dbReference type="ChEBI" id="CHEBI:58805"/>
        <dbReference type="EC" id="2.7.7.65"/>
    </reaction>
</comment>
<reference evidence="7 8" key="1">
    <citation type="submission" date="2018-12" db="EMBL/GenBank/DDBJ databases">
        <title>Complete genome of Litorilituus sediminis.</title>
        <authorList>
            <person name="Liu A."/>
            <person name="Rong J."/>
        </authorList>
    </citation>
    <scope>NUCLEOTIDE SEQUENCE [LARGE SCALE GENOMIC DNA]</scope>
    <source>
        <strain evidence="7 8">JCM 17549</strain>
    </source>
</reference>
<dbReference type="KEGG" id="lsd:EMK97_08020"/>
<dbReference type="GO" id="GO:0005886">
    <property type="term" value="C:plasma membrane"/>
    <property type="evidence" value="ECO:0007669"/>
    <property type="project" value="TreeGrafter"/>
</dbReference>
<evidence type="ECO:0000313" key="7">
    <source>
        <dbReference type="EMBL" id="QBG35659.1"/>
    </source>
</evidence>
<dbReference type="SUPFAM" id="SSF55073">
    <property type="entry name" value="Nucleotide cyclase"/>
    <property type="match status" value="1"/>
</dbReference>
<organism evidence="7 8">
    <name type="scientific">Litorilituus sediminis</name>
    <dbReference type="NCBI Taxonomy" id="718192"/>
    <lineage>
        <taxon>Bacteria</taxon>
        <taxon>Pseudomonadati</taxon>
        <taxon>Pseudomonadota</taxon>
        <taxon>Gammaproteobacteria</taxon>
        <taxon>Alteromonadales</taxon>
        <taxon>Colwelliaceae</taxon>
        <taxon>Litorilituus</taxon>
    </lineage>
</organism>
<feature type="domain" description="GGDEF" evidence="6">
    <location>
        <begin position="183"/>
        <end position="325"/>
    </location>
</feature>
<evidence type="ECO:0000256" key="3">
    <source>
        <dbReference type="ARBA" id="ARBA00034247"/>
    </source>
</evidence>
<dbReference type="InterPro" id="IPR029787">
    <property type="entry name" value="Nucleotide_cyclase"/>
</dbReference>
<dbReference type="GO" id="GO:0052621">
    <property type="term" value="F:diguanylate cyclase activity"/>
    <property type="evidence" value="ECO:0007669"/>
    <property type="project" value="UniProtKB-EC"/>
</dbReference>
<evidence type="ECO:0000256" key="2">
    <source>
        <dbReference type="ARBA" id="ARBA00012528"/>
    </source>
</evidence>